<dbReference type="InterPro" id="IPR012337">
    <property type="entry name" value="RNaseH-like_sf"/>
</dbReference>
<proteinExistence type="predicted"/>
<dbReference type="GO" id="GO:0003676">
    <property type="term" value="F:nucleic acid binding"/>
    <property type="evidence" value="ECO:0007669"/>
    <property type="project" value="InterPro"/>
</dbReference>
<dbReference type="Gene3D" id="3.30.420.10">
    <property type="entry name" value="Ribonuclease H-like superfamily/Ribonuclease H"/>
    <property type="match status" value="1"/>
</dbReference>
<dbReference type="SUPFAM" id="SSF46689">
    <property type="entry name" value="Homeodomain-like"/>
    <property type="match status" value="1"/>
</dbReference>
<dbReference type="KEGG" id="acy:Anacy_6130"/>
<dbReference type="OrthoDB" id="5511915at2"/>
<dbReference type="InterPro" id="IPR009057">
    <property type="entry name" value="Homeodomain-like_sf"/>
</dbReference>
<dbReference type="Pfam" id="PF13358">
    <property type="entry name" value="DDE_3"/>
    <property type="match status" value="1"/>
</dbReference>
<keyword evidence="2" id="KW-0614">Plasmid</keyword>
<dbReference type="InterPro" id="IPR038717">
    <property type="entry name" value="Tc1-like_DDE_dom"/>
</dbReference>
<keyword evidence="3" id="KW-1185">Reference proteome</keyword>
<dbReference type="Proteomes" id="UP000010474">
    <property type="component" value="Plasmid pANACY.04"/>
</dbReference>
<dbReference type="RefSeq" id="WP_015217861.1">
    <property type="nucleotide sequence ID" value="NC_019774.1"/>
</dbReference>
<organism evidence="2 3">
    <name type="scientific">Anabaena cylindrica (strain ATCC 27899 / PCC 7122)</name>
    <dbReference type="NCBI Taxonomy" id="272123"/>
    <lineage>
        <taxon>Bacteria</taxon>
        <taxon>Bacillati</taxon>
        <taxon>Cyanobacteriota</taxon>
        <taxon>Cyanophyceae</taxon>
        <taxon>Nostocales</taxon>
        <taxon>Nostocaceae</taxon>
        <taxon>Anabaena</taxon>
    </lineage>
</organism>
<evidence type="ECO:0000259" key="1">
    <source>
        <dbReference type="Pfam" id="PF13358"/>
    </source>
</evidence>
<dbReference type="NCBIfam" id="NF033545">
    <property type="entry name" value="transpos_IS630"/>
    <property type="match status" value="1"/>
</dbReference>
<dbReference type="InterPro" id="IPR047655">
    <property type="entry name" value="Transpos_IS630-like"/>
</dbReference>
<sequence length="332" mass="39422">MIFIREINPLSLKLLERIYRQSRHHQVRQRAHCLILANQGVKVEELMKIFLVSYKTIYNWFNKWELNSMIGLYNQPGRGCKSKFNPEQKEKIKEFVKQEPRQLKQAVQKVKEEWGIISSKKTIQRILKTLKMSWHRMRRGIGGEPPAQVYQDKKAELEEFQRLDEKGEIDLYYLDETGFCLIPSVPYAWQDIGEYLSISSRRSQRLNVLGIMNKRNHLETYVSFQSINSDVVIACIDAFFPQVNKPTVIVTDQASIHTSDAIFEKLEEWRERNITIFELPTYSPHLNLIEILWRFIKYQWIPIDAYKDWKTFVASVEKILREFGENYVINVV</sequence>
<dbReference type="PATRIC" id="fig|272123.3.peg.6663"/>
<reference evidence="3" key="1">
    <citation type="journal article" date="2013" name="Proc. Natl. Acad. Sci. U.S.A.">
        <title>Improving the coverage of the cyanobacterial phylum using diversity-driven genome sequencing.</title>
        <authorList>
            <person name="Shih P.M."/>
            <person name="Wu D."/>
            <person name="Latifi A."/>
            <person name="Axen S.D."/>
            <person name="Fewer D.P."/>
            <person name="Talla E."/>
            <person name="Calteau A."/>
            <person name="Cai F."/>
            <person name="Tandeau de Marsac N."/>
            <person name="Rippka R."/>
            <person name="Herdman M."/>
            <person name="Sivonen K."/>
            <person name="Coursin T."/>
            <person name="Laurent T."/>
            <person name="Goodwin L."/>
            <person name="Nolan M."/>
            <person name="Davenport K.W."/>
            <person name="Han C.S."/>
            <person name="Rubin E.M."/>
            <person name="Eisen J.A."/>
            <person name="Woyke T."/>
            <person name="Gugger M."/>
            <person name="Kerfeld C.A."/>
        </authorList>
    </citation>
    <scope>NUCLEOTIDE SEQUENCE [LARGE SCALE GENOMIC DNA]</scope>
    <source>
        <strain evidence="3">ATCC 27899 / PCC 7122</strain>
    </source>
</reference>
<dbReference type="EMBL" id="CP003663">
    <property type="protein sequence ID" value="AFZ61400.1"/>
    <property type="molecule type" value="Genomic_DNA"/>
</dbReference>
<dbReference type="AlphaFoldDB" id="K9ZSP5"/>
<dbReference type="Pfam" id="PF13565">
    <property type="entry name" value="HTH_32"/>
    <property type="match status" value="1"/>
</dbReference>
<protein>
    <recommendedName>
        <fullName evidence="1">Tc1-like transposase DDE domain-containing protein</fullName>
    </recommendedName>
</protein>
<dbReference type="SUPFAM" id="SSF53098">
    <property type="entry name" value="Ribonuclease H-like"/>
    <property type="match status" value="1"/>
</dbReference>
<geneLocation type="plasmid" evidence="2 3">
    <name>pANACY.04</name>
</geneLocation>
<feature type="domain" description="Tc1-like transposase DDE" evidence="1">
    <location>
        <begin position="170"/>
        <end position="308"/>
    </location>
</feature>
<accession>K9ZSP5</accession>
<dbReference type="PANTHER" id="PTHR46564:SF1">
    <property type="entry name" value="TRANSPOSASE"/>
    <property type="match status" value="1"/>
</dbReference>
<dbReference type="HOGENOM" id="CLU_056788_0_4_3"/>
<evidence type="ECO:0000313" key="2">
    <source>
        <dbReference type="EMBL" id="AFZ61400.1"/>
    </source>
</evidence>
<dbReference type="InterPro" id="IPR036397">
    <property type="entry name" value="RNaseH_sf"/>
</dbReference>
<evidence type="ECO:0000313" key="3">
    <source>
        <dbReference type="Proteomes" id="UP000010474"/>
    </source>
</evidence>
<gene>
    <name evidence="2" type="ordered locus">Anacy_6130</name>
</gene>
<name>K9ZSP5_ANACC</name>
<dbReference type="PANTHER" id="PTHR46564">
    <property type="entry name" value="TRANSPOSASE"/>
    <property type="match status" value="1"/>
</dbReference>